<reference evidence="1 2" key="1">
    <citation type="journal article" date="2016" name="Nat. Commun.">
        <title>Thousands of microbial genomes shed light on interconnected biogeochemical processes in an aquifer system.</title>
        <authorList>
            <person name="Anantharaman K."/>
            <person name="Brown C.T."/>
            <person name="Hug L.A."/>
            <person name="Sharon I."/>
            <person name="Castelle C.J."/>
            <person name="Probst A.J."/>
            <person name="Thomas B.C."/>
            <person name="Singh A."/>
            <person name="Wilkins M.J."/>
            <person name="Karaoz U."/>
            <person name="Brodie E.L."/>
            <person name="Williams K.H."/>
            <person name="Hubbard S.S."/>
            <person name="Banfield J.F."/>
        </authorList>
    </citation>
    <scope>NUCLEOTIDE SEQUENCE [LARGE SCALE GENOMIC DNA]</scope>
</reference>
<protein>
    <submittedName>
        <fullName evidence="1">Uncharacterized protein</fullName>
    </submittedName>
</protein>
<dbReference type="Proteomes" id="UP000178943">
    <property type="component" value="Unassembled WGS sequence"/>
</dbReference>
<accession>A0A1F5VLM6</accession>
<organism evidence="1 2">
    <name type="scientific">Candidatus Fischerbacteria bacterium RBG_13_37_8</name>
    <dbReference type="NCBI Taxonomy" id="1817863"/>
    <lineage>
        <taxon>Bacteria</taxon>
        <taxon>Candidatus Fischeribacteriota</taxon>
    </lineage>
</organism>
<evidence type="ECO:0000313" key="2">
    <source>
        <dbReference type="Proteomes" id="UP000178943"/>
    </source>
</evidence>
<evidence type="ECO:0000313" key="1">
    <source>
        <dbReference type="EMBL" id="OGF64138.1"/>
    </source>
</evidence>
<dbReference type="AlphaFoldDB" id="A0A1F5VLM6"/>
<proteinExistence type="predicted"/>
<name>A0A1F5VLM6_9BACT</name>
<comment type="caution">
    <text evidence="1">The sequence shown here is derived from an EMBL/GenBank/DDBJ whole genome shotgun (WGS) entry which is preliminary data.</text>
</comment>
<dbReference type="STRING" id="1817863.A2Y62_19810"/>
<gene>
    <name evidence="1" type="ORF">A2Y62_19810</name>
</gene>
<sequence length="64" mass="7597">MPKSIPTEKKKKIALEKSKKEFPGNPALQEIHYIRYLLEIEWKEMTIEEIQEEVNRAKKELSIA</sequence>
<dbReference type="EMBL" id="MFGW01000140">
    <property type="protein sequence ID" value="OGF64138.1"/>
    <property type="molecule type" value="Genomic_DNA"/>
</dbReference>